<keyword evidence="3" id="KW-1003">Cell membrane</keyword>
<accession>A0AAU9K947</accession>
<evidence type="ECO:0000256" key="7">
    <source>
        <dbReference type="SAM" id="Phobius"/>
    </source>
</evidence>
<gene>
    <name evidence="9" type="ORF">BSTOLATCC_MIC60804</name>
</gene>
<evidence type="ECO:0000256" key="2">
    <source>
        <dbReference type="ARBA" id="ARBA00005542"/>
    </source>
</evidence>
<dbReference type="EMBL" id="CAJZBQ010000058">
    <property type="protein sequence ID" value="CAG9334184.1"/>
    <property type="molecule type" value="Genomic_DNA"/>
</dbReference>
<sequence>MLYLFLSLAFASELATYEETYAIGKCKKMQICYDSIEIIDMPLLHITIEIIFLDNDKVLYEYPDPTPYIYIRFDAVPDENYYDYKAPLYEGLQTLVSIPYPEKYKTAVFKIDGGLTGSFQRYPAYTVHGWGYQIKAVSYYYLSDSENTAIKNAAFLDGKAKSNTEILDVQNDDSDIFMHKNIEKYIQIKEDVSQDFIGGNFDQNKTSQNHGFLVSSKDCQYRYGFKMTIYNYDIDEEYIDSLLMSHIEISVSLQNSDSYLSIKNCKSSTLYCKIIKQSYGLSLLMEIGYLKSGYNIMAIKIDPSINSTLYYDLGIFKTEVGNNLCNGQKHAMFKEIAFSCKCGGNTAGANCEKLALNENTYMTGLYMLVYSNLAMVPAIITGILHWYYGEVAVYGTNMMASMVYHSCDWGYECFGMEPQTLRVADFTLSYMSIMAALIKVARFRNHNHKLALYCFIFALLLYIGLHNNFNGILFSIMPPLIAGLIPLSRWLYLIHKDSKEVYGSWWSWDQAYWFFWESGDFQWKWIFIAASTLFMALICKFSETNNSYWIVHSFWHIFIMLTPFAMFHVFSNRVRYFKVKS</sequence>
<evidence type="ECO:0000256" key="4">
    <source>
        <dbReference type="ARBA" id="ARBA00022692"/>
    </source>
</evidence>
<feature type="signal peptide" evidence="8">
    <location>
        <begin position="1"/>
        <end position="16"/>
    </location>
</feature>
<dbReference type="PANTHER" id="PTHR14319:SF3">
    <property type="entry name" value="TRANSMEMBRANE PROTEIN-LIKE PROTEIN"/>
    <property type="match status" value="1"/>
</dbReference>
<evidence type="ECO:0000313" key="9">
    <source>
        <dbReference type="EMBL" id="CAG9334184.1"/>
    </source>
</evidence>
<evidence type="ECO:0000256" key="6">
    <source>
        <dbReference type="ARBA" id="ARBA00023136"/>
    </source>
</evidence>
<dbReference type="Proteomes" id="UP001162131">
    <property type="component" value="Unassembled WGS sequence"/>
</dbReference>
<evidence type="ECO:0000256" key="3">
    <source>
        <dbReference type="ARBA" id="ARBA00022475"/>
    </source>
</evidence>
<keyword evidence="10" id="KW-1185">Reference proteome</keyword>
<feature type="chain" id="PRO_5043560800" description="Post-GPI attachment to proteins factor 3" evidence="8">
    <location>
        <begin position="17"/>
        <end position="581"/>
    </location>
</feature>
<reference evidence="9" key="1">
    <citation type="submission" date="2021-09" db="EMBL/GenBank/DDBJ databases">
        <authorList>
            <consortium name="AG Swart"/>
            <person name="Singh M."/>
            <person name="Singh A."/>
            <person name="Seah K."/>
            <person name="Emmerich C."/>
        </authorList>
    </citation>
    <scope>NUCLEOTIDE SEQUENCE</scope>
    <source>
        <strain evidence="9">ATCC30299</strain>
    </source>
</reference>
<dbReference type="PANTHER" id="PTHR14319">
    <property type="entry name" value="FIVE-SPAN TRANSMEMBRANE PROTEIN M83"/>
    <property type="match status" value="1"/>
</dbReference>
<dbReference type="Pfam" id="PF12036">
    <property type="entry name" value="DUF3522"/>
    <property type="match status" value="1"/>
</dbReference>
<comment type="similarity">
    <text evidence="2">Belongs to the TMEM8 family.</text>
</comment>
<dbReference type="GO" id="GO:0005886">
    <property type="term" value="C:plasma membrane"/>
    <property type="evidence" value="ECO:0007669"/>
    <property type="project" value="UniProtKB-SubCell"/>
</dbReference>
<evidence type="ECO:0008006" key="11">
    <source>
        <dbReference type="Google" id="ProtNLM"/>
    </source>
</evidence>
<evidence type="ECO:0000256" key="5">
    <source>
        <dbReference type="ARBA" id="ARBA00022989"/>
    </source>
</evidence>
<organism evidence="9 10">
    <name type="scientific">Blepharisma stoltei</name>
    <dbReference type="NCBI Taxonomy" id="1481888"/>
    <lineage>
        <taxon>Eukaryota</taxon>
        <taxon>Sar</taxon>
        <taxon>Alveolata</taxon>
        <taxon>Ciliophora</taxon>
        <taxon>Postciliodesmatophora</taxon>
        <taxon>Heterotrichea</taxon>
        <taxon>Heterotrichida</taxon>
        <taxon>Blepharismidae</taxon>
        <taxon>Blepharisma</taxon>
    </lineage>
</organism>
<feature type="transmembrane region" description="Helical" evidence="7">
    <location>
        <begin position="549"/>
        <end position="570"/>
    </location>
</feature>
<keyword evidence="5 7" id="KW-1133">Transmembrane helix</keyword>
<feature type="transmembrane region" description="Helical" evidence="7">
    <location>
        <begin position="525"/>
        <end position="543"/>
    </location>
</feature>
<comment type="caution">
    <text evidence="9">The sequence shown here is derived from an EMBL/GenBank/DDBJ whole genome shotgun (WGS) entry which is preliminary data.</text>
</comment>
<feature type="transmembrane region" description="Helical" evidence="7">
    <location>
        <begin position="472"/>
        <end position="492"/>
    </location>
</feature>
<dbReference type="InterPro" id="IPR021910">
    <property type="entry name" value="NGX6/PGAP6/MYMK"/>
</dbReference>
<protein>
    <recommendedName>
        <fullName evidence="11">Post-GPI attachment to proteins factor 3</fullName>
    </recommendedName>
</protein>
<keyword evidence="8" id="KW-0732">Signal</keyword>
<evidence type="ECO:0000256" key="1">
    <source>
        <dbReference type="ARBA" id="ARBA00004651"/>
    </source>
</evidence>
<keyword evidence="6 7" id="KW-0472">Membrane</keyword>
<dbReference type="AlphaFoldDB" id="A0AAU9K947"/>
<proteinExistence type="inferred from homology"/>
<evidence type="ECO:0000256" key="8">
    <source>
        <dbReference type="SAM" id="SignalP"/>
    </source>
</evidence>
<keyword evidence="4 7" id="KW-0812">Transmembrane</keyword>
<name>A0AAU9K947_9CILI</name>
<evidence type="ECO:0000313" key="10">
    <source>
        <dbReference type="Proteomes" id="UP001162131"/>
    </source>
</evidence>
<comment type="subcellular location">
    <subcellularLocation>
        <location evidence="1">Cell membrane</location>
        <topology evidence="1">Multi-pass membrane protein</topology>
    </subcellularLocation>
</comment>
<feature type="transmembrane region" description="Helical" evidence="7">
    <location>
        <begin position="450"/>
        <end position="466"/>
    </location>
</feature>